<evidence type="ECO:0000313" key="3">
    <source>
        <dbReference type="RefSeq" id="XP_033574474.1"/>
    </source>
</evidence>
<dbReference type="InterPro" id="IPR043519">
    <property type="entry name" value="NT_sf"/>
</dbReference>
<sequence>MSNTVSATLRPDIVNLQRASSGGRATHEVIQIIQIFEKHRIICCLVGVSALVFYGAERIQHDWEICIPSDRVKDAVSLLSNEFVSMYTPAQRRLPQPASLSHTYPRFSGKDADFSFILVPSHDAHIRCSESTIQRSNGLPYPTLPVLIQSFLDTNNTVALCDVVDGTNVSECWGRQHLKLDGTNDIGWAKRMNGQIYSDKDGPMAWVSLFPTAIVSKQQMWESGVRNKKSRLGWTQPEELFETRFRLKSSDNPRNITHF</sequence>
<dbReference type="SUPFAM" id="SSF81301">
    <property type="entry name" value="Nucleotidyltransferase"/>
    <property type="match status" value="1"/>
</dbReference>
<organism evidence="1">
    <name type="scientific">Mytilinidion resinicola</name>
    <dbReference type="NCBI Taxonomy" id="574789"/>
    <lineage>
        <taxon>Eukaryota</taxon>
        <taxon>Fungi</taxon>
        <taxon>Dikarya</taxon>
        <taxon>Ascomycota</taxon>
        <taxon>Pezizomycotina</taxon>
        <taxon>Dothideomycetes</taxon>
        <taxon>Pleosporomycetidae</taxon>
        <taxon>Mytilinidiales</taxon>
        <taxon>Mytilinidiaceae</taxon>
        <taxon>Mytilinidion</taxon>
    </lineage>
</organism>
<dbReference type="RefSeq" id="XP_033574474.1">
    <property type="nucleotide sequence ID" value="XM_033715789.1"/>
</dbReference>
<proteinExistence type="predicted"/>
<reference evidence="3" key="2">
    <citation type="submission" date="2020-04" db="EMBL/GenBank/DDBJ databases">
        <authorList>
            <consortium name="NCBI Genome Project"/>
        </authorList>
    </citation>
    <scope>NUCLEOTIDE SEQUENCE</scope>
    <source>
        <strain evidence="3">CBS 304.34</strain>
    </source>
</reference>
<dbReference type="OrthoDB" id="3259529at2759"/>
<reference evidence="3" key="3">
    <citation type="submission" date="2025-04" db="UniProtKB">
        <authorList>
            <consortium name="RefSeq"/>
        </authorList>
    </citation>
    <scope>IDENTIFICATION</scope>
    <source>
        <strain evidence="3">CBS 304.34</strain>
    </source>
</reference>
<dbReference type="EMBL" id="MU003705">
    <property type="protein sequence ID" value="KAF2807510.1"/>
    <property type="molecule type" value="Genomic_DNA"/>
</dbReference>
<protein>
    <submittedName>
        <fullName evidence="1 3">Uncharacterized protein</fullName>
    </submittedName>
</protein>
<reference evidence="1 3" key="1">
    <citation type="journal article" date="2020" name="Stud. Mycol.">
        <title>101 Dothideomycetes genomes: a test case for predicting lifestyles and emergence of pathogens.</title>
        <authorList>
            <person name="Haridas S."/>
            <person name="Albert R."/>
            <person name="Binder M."/>
            <person name="Bloem J."/>
            <person name="Labutti K."/>
            <person name="Salamov A."/>
            <person name="Andreopoulos B."/>
            <person name="Baker S."/>
            <person name="Barry K."/>
            <person name="Bills G."/>
            <person name="Bluhm B."/>
            <person name="Cannon C."/>
            <person name="Castanera R."/>
            <person name="Culley D."/>
            <person name="Daum C."/>
            <person name="Ezra D."/>
            <person name="Gonzalez J."/>
            <person name="Henrissat B."/>
            <person name="Kuo A."/>
            <person name="Liang C."/>
            <person name="Lipzen A."/>
            <person name="Lutzoni F."/>
            <person name="Magnuson J."/>
            <person name="Mondo S."/>
            <person name="Nolan M."/>
            <person name="Ohm R."/>
            <person name="Pangilinan J."/>
            <person name="Park H.-J."/>
            <person name="Ramirez L."/>
            <person name="Alfaro M."/>
            <person name="Sun H."/>
            <person name="Tritt A."/>
            <person name="Yoshinaga Y."/>
            <person name="Zwiers L.-H."/>
            <person name="Turgeon B."/>
            <person name="Goodwin S."/>
            <person name="Spatafora J."/>
            <person name="Crous P."/>
            <person name="Grigoriev I."/>
        </authorList>
    </citation>
    <scope>NUCLEOTIDE SEQUENCE</scope>
    <source>
        <strain evidence="1 3">CBS 304.34</strain>
    </source>
</reference>
<keyword evidence="2" id="KW-1185">Reference proteome</keyword>
<gene>
    <name evidence="1 3" type="ORF">BDZ99DRAFT_392496</name>
</gene>
<accession>A0A6A6YFJ7</accession>
<name>A0A6A6YFJ7_9PEZI</name>
<dbReference type="GeneID" id="54456682"/>
<dbReference type="Proteomes" id="UP000504636">
    <property type="component" value="Unplaced"/>
</dbReference>
<evidence type="ECO:0000313" key="2">
    <source>
        <dbReference type="Proteomes" id="UP000504636"/>
    </source>
</evidence>
<dbReference type="AlphaFoldDB" id="A0A6A6YFJ7"/>
<evidence type="ECO:0000313" key="1">
    <source>
        <dbReference type="EMBL" id="KAF2807510.1"/>
    </source>
</evidence>